<dbReference type="Pfam" id="PF04181">
    <property type="entry name" value="RPAP2_Rtr1"/>
    <property type="match status" value="1"/>
</dbReference>
<evidence type="ECO:0000256" key="11">
    <source>
        <dbReference type="PROSITE-ProRule" id="PRU00812"/>
    </source>
</evidence>
<dbReference type="GO" id="GO:0008420">
    <property type="term" value="F:RNA polymerase II CTD heptapeptide repeat phosphatase activity"/>
    <property type="evidence" value="ECO:0007669"/>
    <property type="project" value="UniProtKB-UniRule"/>
</dbReference>
<dbReference type="FunFam" id="1.25.40.820:FF:000006">
    <property type="entry name" value="Putative RNA polymerase II subunit B1 CTD phosphatase RPAP2 homolog"/>
    <property type="match status" value="1"/>
</dbReference>
<keyword evidence="8 12" id="KW-0539">Nucleus</keyword>
<evidence type="ECO:0000313" key="15">
    <source>
        <dbReference type="Proteomes" id="UP000288805"/>
    </source>
</evidence>
<keyword evidence="4 12" id="KW-0863">Zinc-finger</keyword>
<feature type="domain" description="RTR1-type" evidence="13">
    <location>
        <begin position="32"/>
        <end position="117"/>
    </location>
</feature>
<evidence type="ECO:0000256" key="2">
    <source>
        <dbReference type="ARBA" id="ARBA00005676"/>
    </source>
</evidence>
<gene>
    <name evidence="14" type="primary">VvCHDp001187_0</name>
    <name evidence="14" type="ORF">CK203_043721</name>
</gene>
<dbReference type="PANTHER" id="PTHR14732:SF0">
    <property type="entry name" value="RNA POLYMERASE II SUBUNIT B1 CTD PHOSPHATASE RPAP2-RELATED"/>
    <property type="match status" value="1"/>
</dbReference>
<protein>
    <recommendedName>
        <fullName evidence="12">RNA polymerase II subunit B1 CTD phosphatase RPAP2 homolog</fullName>
        <ecNumber evidence="12">3.1.3.16</ecNumber>
    </recommendedName>
</protein>
<dbReference type="GO" id="GO:0005634">
    <property type="term" value="C:nucleus"/>
    <property type="evidence" value="ECO:0007669"/>
    <property type="project" value="UniProtKB-SubCell"/>
</dbReference>
<keyword evidence="3 12" id="KW-0479">Metal-binding</keyword>
<evidence type="ECO:0000256" key="6">
    <source>
        <dbReference type="ARBA" id="ARBA00022833"/>
    </source>
</evidence>
<proteinExistence type="inferred from homology"/>
<organism evidence="14 15">
    <name type="scientific">Vitis vinifera</name>
    <name type="common">Grape</name>
    <dbReference type="NCBI Taxonomy" id="29760"/>
    <lineage>
        <taxon>Eukaryota</taxon>
        <taxon>Viridiplantae</taxon>
        <taxon>Streptophyta</taxon>
        <taxon>Embryophyta</taxon>
        <taxon>Tracheophyta</taxon>
        <taxon>Spermatophyta</taxon>
        <taxon>Magnoliopsida</taxon>
        <taxon>eudicotyledons</taxon>
        <taxon>Gunneridae</taxon>
        <taxon>Pentapetalae</taxon>
        <taxon>rosids</taxon>
        <taxon>Vitales</taxon>
        <taxon>Vitaceae</taxon>
        <taxon>Viteae</taxon>
        <taxon>Vitis</taxon>
    </lineage>
</organism>
<keyword evidence="5 12" id="KW-0378">Hydrolase</keyword>
<dbReference type="PROSITE" id="PS51479">
    <property type="entry name" value="ZF_RTR1"/>
    <property type="match status" value="1"/>
</dbReference>
<keyword evidence="6 12" id="KW-0862">Zinc</keyword>
<comment type="function">
    <text evidence="12">Putative RNA polymerase II subunit B1 C-terminal domain (CTD) phosphatase involved in RNA polymerase II transcription regulation.</text>
</comment>
<evidence type="ECO:0000256" key="7">
    <source>
        <dbReference type="ARBA" id="ARBA00022912"/>
    </source>
</evidence>
<evidence type="ECO:0000256" key="10">
    <source>
        <dbReference type="ARBA" id="ARBA00048336"/>
    </source>
</evidence>
<keyword evidence="7 12" id="KW-0904">Protein phosphatase</keyword>
<dbReference type="GO" id="GO:0043175">
    <property type="term" value="F:RNA polymerase core enzyme binding"/>
    <property type="evidence" value="ECO:0007669"/>
    <property type="project" value="UniProtKB-UniRule"/>
</dbReference>
<comment type="caution">
    <text evidence="14">The sequence shown here is derived from an EMBL/GenBank/DDBJ whole genome shotgun (WGS) entry which is preliminary data.</text>
</comment>
<dbReference type="Proteomes" id="UP000288805">
    <property type="component" value="Unassembled WGS sequence"/>
</dbReference>
<evidence type="ECO:0000256" key="3">
    <source>
        <dbReference type="ARBA" id="ARBA00022723"/>
    </source>
</evidence>
<reference evidence="14 15" key="1">
    <citation type="journal article" date="2018" name="PLoS Genet.">
        <title>Population sequencing reveals clonal diversity and ancestral inbreeding in the grapevine cultivar Chardonnay.</title>
        <authorList>
            <person name="Roach M.J."/>
            <person name="Johnson D.L."/>
            <person name="Bohlmann J."/>
            <person name="van Vuuren H.J."/>
            <person name="Jones S.J."/>
            <person name="Pretorius I.S."/>
            <person name="Schmidt S.A."/>
            <person name="Borneman A.R."/>
        </authorList>
    </citation>
    <scope>NUCLEOTIDE SEQUENCE [LARGE SCALE GENOMIC DNA]</scope>
    <source>
        <strain evidence="15">cv. Chardonnay</strain>
        <tissue evidence="14">Leaf</tissue>
    </source>
</reference>
<evidence type="ECO:0000256" key="9">
    <source>
        <dbReference type="ARBA" id="ARBA00047761"/>
    </source>
</evidence>
<evidence type="ECO:0000256" key="4">
    <source>
        <dbReference type="ARBA" id="ARBA00022771"/>
    </source>
</evidence>
<dbReference type="InterPro" id="IPR007308">
    <property type="entry name" value="Rtr1/RPAP2_dom"/>
</dbReference>
<evidence type="ECO:0000256" key="12">
    <source>
        <dbReference type="RuleBase" id="RU367080"/>
    </source>
</evidence>
<dbReference type="InterPro" id="IPR038534">
    <property type="entry name" value="Rtr1/RPAP2_sf"/>
</dbReference>
<comment type="catalytic activity">
    <reaction evidence="10 12">
        <text>O-phospho-L-threonyl-[protein] + H2O = L-threonyl-[protein] + phosphate</text>
        <dbReference type="Rhea" id="RHEA:47004"/>
        <dbReference type="Rhea" id="RHEA-COMP:11060"/>
        <dbReference type="Rhea" id="RHEA-COMP:11605"/>
        <dbReference type="ChEBI" id="CHEBI:15377"/>
        <dbReference type="ChEBI" id="CHEBI:30013"/>
        <dbReference type="ChEBI" id="CHEBI:43474"/>
        <dbReference type="ChEBI" id="CHEBI:61977"/>
        <dbReference type="EC" id="3.1.3.16"/>
    </reaction>
</comment>
<evidence type="ECO:0000259" key="13">
    <source>
        <dbReference type="PROSITE" id="PS51479"/>
    </source>
</evidence>
<name>A0A438GYL1_VITVI</name>
<comment type="catalytic activity">
    <reaction evidence="9 12">
        <text>O-phospho-L-seryl-[protein] + H2O = L-seryl-[protein] + phosphate</text>
        <dbReference type="Rhea" id="RHEA:20629"/>
        <dbReference type="Rhea" id="RHEA-COMP:9863"/>
        <dbReference type="Rhea" id="RHEA-COMP:11604"/>
        <dbReference type="ChEBI" id="CHEBI:15377"/>
        <dbReference type="ChEBI" id="CHEBI:29999"/>
        <dbReference type="ChEBI" id="CHEBI:43474"/>
        <dbReference type="ChEBI" id="CHEBI:83421"/>
        <dbReference type="EC" id="3.1.3.16"/>
    </reaction>
</comment>
<dbReference type="AlphaFoldDB" id="A0A438GYL1"/>
<evidence type="ECO:0000256" key="1">
    <source>
        <dbReference type="ARBA" id="ARBA00004123"/>
    </source>
</evidence>
<evidence type="ECO:0000256" key="5">
    <source>
        <dbReference type="ARBA" id="ARBA00022801"/>
    </source>
</evidence>
<evidence type="ECO:0000313" key="14">
    <source>
        <dbReference type="EMBL" id="RVW77332.1"/>
    </source>
</evidence>
<dbReference type="GO" id="GO:0008270">
    <property type="term" value="F:zinc ion binding"/>
    <property type="evidence" value="ECO:0007669"/>
    <property type="project" value="UniProtKB-KW"/>
</dbReference>
<dbReference type="PANTHER" id="PTHR14732">
    <property type="entry name" value="RNA POLYMERASE II SUBUNIT B1 CTD PHOSPHATASE RPAP2-RELATED"/>
    <property type="match status" value="1"/>
</dbReference>
<sequence>MAGDQPIAVKDAVHKLQLFLLEGIQNENQLFAAGSLMSRSDYEDVVTERTIANLCGYPLCSNSLPSERLRKGHYRISLKEHKVYDLHETYMYCSSGCVVNSRSFAGSLQEERCSVLNSERINGILRLFGESSLESNKILGKHGDLGLSELKIRENVEKKAGEVSMEDWIGPSNAIEGSKSSNSKMDSGKNFVIDEMDFVRTIITEMSTAFQKVLKGGGVGLFSKMSSAQRSSFSSQPKWWKKSNRSVTWADEKMDSADSRDFCKVRELEVKKEDPNGLGDIDVGDDDNALRFASAEACAIALSQAAEAVASGETDMTDAGESLKDADLLEPEPVPLKWPIKPGISHSDIFDSDDSWYDTPPEGFSLTLSPFATMWMALFAWITSSSIAYIYGRDESFHEEYLSVNGREYPKKIVLTDGRSSEIKQTLAGCLSRALPGLVADLRLPIPVSNLEQGVVLILNSSLCLTLLCYMMKELAPVASDCSFVYRCPLCLSIPALTPHMTSKRMLFPKVFDAAQVSAEEYEVMKDLIIPLGRVPQFSAQSGG</sequence>
<dbReference type="EMBL" id="QGNW01000314">
    <property type="protein sequence ID" value="RVW77332.1"/>
    <property type="molecule type" value="Genomic_DNA"/>
</dbReference>
<accession>A0A438GYL1</accession>
<dbReference type="Gene3D" id="1.25.40.820">
    <property type="match status" value="1"/>
</dbReference>
<evidence type="ECO:0000256" key="8">
    <source>
        <dbReference type="ARBA" id="ARBA00023242"/>
    </source>
</evidence>
<dbReference type="EC" id="3.1.3.16" evidence="12"/>
<comment type="similarity">
    <text evidence="2 11 12">Belongs to the RPAP2 family.</text>
</comment>
<dbReference type="InterPro" id="IPR039693">
    <property type="entry name" value="Rtr1/RPAP2"/>
</dbReference>
<comment type="subcellular location">
    <subcellularLocation>
        <location evidence="1 12">Nucleus</location>
    </subcellularLocation>
</comment>